<dbReference type="PANTHER" id="PTHR30055">
    <property type="entry name" value="HTH-TYPE TRANSCRIPTIONAL REGULATOR RUTR"/>
    <property type="match status" value="1"/>
</dbReference>
<organism evidence="4 5">
    <name type="scientific">Arthrobacter alpinus</name>
    <dbReference type="NCBI Taxonomy" id="656366"/>
    <lineage>
        <taxon>Bacteria</taxon>
        <taxon>Bacillati</taxon>
        <taxon>Actinomycetota</taxon>
        <taxon>Actinomycetes</taxon>
        <taxon>Micrococcales</taxon>
        <taxon>Micrococcaceae</taxon>
        <taxon>Arthrobacter</taxon>
    </lineage>
</organism>
<dbReference type="Pfam" id="PF00440">
    <property type="entry name" value="TetR_N"/>
    <property type="match status" value="1"/>
</dbReference>
<dbReference type="PANTHER" id="PTHR30055:SF237">
    <property type="entry name" value="TRANSCRIPTIONAL REPRESSOR MCE3R"/>
    <property type="match status" value="1"/>
</dbReference>
<dbReference type="PRINTS" id="PR00455">
    <property type="entry name" value="HTHTETR"/>
</dbReference>
<accession>A0A0M4RS78</accession>
<keyword evidence="5" id="KW-1185">Reference proteome</keyword>
<sequence length="188" mass="21145">MIVAAEKAFFENGYHGTSMRSISAGAGVTVGAPYYHYDSKQAILREIMDRFMRWSLQTTLDACAAAPDDPYSQLVTAVRSHVFQHATQQVPSFVVDNELRSLETENRQEIVRLRDEIQGIFTRAVQRGHDEGIFETPFPRESARAIVTMCTSVASWFKTDGDLSAVDVAERYTTICLDAVRFVRPESE</sequence>
<gene>
    <name evidence="4" type="ORF">AOC05_00410</name>
</gene>
<dbReference type="GO" id="GO:0003700">
    <property type="term" value="F:DNA-binding transcription factor activity"/>
    <property type="evidence" value="ECO:0007669"/>
    <property type="project" value="TreeGrafter"/>
</dbReference>
<name>A0A0M4RS78_9MICC</name>
<evidence type="ECO:0000313" key="5">
    <source>
        <dbReference type="Proteomes" id="UP000062833"/>
    </source>
</evidence>
<evidence type="ECO:0000256" key="1">
    <source>
        <dbReference type="ARBA" id="ARBA00023125"/>
    </source>
</evidence>
<dbReference type="PROSITE" id="PS50977">
    <property type="entry name" value="HTH_TETR_2"/>
    <property type="match status" value="1"/>
</dbReference>
<dbReference type="GO" id="GO:0000976">
    <property type="term" value="F:transcription cis-regulatory region binding"/>
    <property type="evidence" value="ECO:0007669"/>
    <property type="project" value="TreeGrafter"/>
</dbReference>
<feature type="DNA-binding region" description="H-T-H motif" evidence="2">
    <location>
        <begin position="18"/>
        <end position="37"/>
    </location>
</feature>
<dbReference type="Gene3D" id="1.10.357.10">
    <property type="entry name" value="Tetracycline Repressor, domain 2"/>
    <property type="match status" value="1"/>
</dbReference>
<feature type="domain" description="HTH tetR-type" evidence="3">
    <location>
        <begin position="1"/>
        <end position="55"/>
    </location>
</feature>
<dbReference type="PATRIC" id="fig|656366.3.peg.83"/>
<dbReference type="Pfam" id="PF17932">
    <property type="entry name" value="TetR_C_24"/>
    <property type="match status" value="1"/>
</dbReference>
<dbReference type="InterPro" id="IPR001647">
    <property type="entry name" value="HTH_TetR"/>
</dbReference>
<dbReference type="InterPro" id="IPR009057">
    <property type="entry name" value="Homeodomain-like_sf"/>
</dbReference>
<dbReference type="InterPro" id="IPR036271">
    <property type="entry name" value="Tet_transcr_reg_TetR-rel_C_sf"/>
</dbReference>
<dbReference type="InterPro" id="IPR050109">
    <property type="entry name" value="HTH-type_TetR-like_transc_reg"/>
</dbReference>
<reference evidence="5" key="1">
    <citation type="submission" date="2015-09" db="EMBL/GenBank/DDBJ databases">
        <title>Complete genome of Arthrobacter alpinus strain R3.8.</title>
        <authorList>
            <person name="See-Too W.S."/>
            <person name="Chan K.G."/>
        </authorList>
    </citation>
    <scope>NUCLEOTIDE SEQUENCE [LARGE SCALE GENOMIC DNA]</scope>
    <source>
        <strain evidence="5">R3.8</strain>
    </source>
</reference>
<proteinExistence type="predicted"/>
<dbReference type="AlphaFoldDB" id="A0A0M4RS78"/>
<evidence type="ECO:0000313" key="4">
    <source>
        <dbReference type="EMBL" id="ALE93851.1"/>
    </source>
</evidence>
<dbReference type="Proteomes" id="UP000062833">
    <property type="component" value="Chromosome"/>
</dbReference>
<keyword evidence="1 2" id="KW-0238">DNA-binding</keyword>
<dbReference type="SUPFAM" id="SSF46689">
    <property type="entry name" value="Homeodomain-like"/>
    <property type="match status" value="1"/>
</dbReference>
<dbReference type="SUPFAM" id="SSF48498">
    <property type="entry name" value="Tetracyclin repressor-like, C-terminal domain"/>
    <property type="match status" value="1"/>
</dbReference>
<dbReference type="KEGG" id="aaq:AOC05_00410"/>
<dbReference type="EMBL" id="CP012677">
    <property type="protein sequence ID" value="ALE93851.1"/>
    <property type="molecule type" value="Genomic_DNA"/>
</dbReference>
<protein>
    <recommendedName>
        <fullName evidence="3">HTH tetR-type domain-containing protein</fullName>
    </recommendedName>
</protein>
<evidence type="ECO:0000256" key="2">
    <source>
        <dbReference type="PROSITE-ProRule" id="PRU00335"/>
    </source>
</evidence>
<dbReference type="InterPro" id="IPR041490">
    <property type="entry name" value="KstR2_TetR_C"/>
</dbReference>
<evidence type="ECO:0000259" key="3">
    <source>
        <dbReference type="PROSITE" id="PS50977"/>
    </source>
</evidence>